<keyword evidence="3" id="KW-0812">Transmembrane</keyword>
<sequence length="287" mass="33966">MAKYCFSIFLRNLTPNHVAFILDGNRRYARLHSFESVIDGHKKGAEAVLNIIPLLKNLGIKYVSLFIFSRDNFLRKGEVENMMELLHQNFHKEKQWLYNLNAKILISGDMNLLPENIKAILNEIVNETKDKNEMILNLCCAYSCSTEIEKSLRTFSKEFVDIREDVYFKEDIKDGSHKNIMESTKLGCTTDRNKPFYVKFEDLYDCDIDSHILNYKLKIREFWQCLYNPQIPPPKILIRTSGETRLSDFLFYQACFNTKIYFIETLWPAINRFTIIFVIIHYLLFYN</sequence>
<dbReference type="AlphaFoldDB" id="A0A1J4MBJ2"/>
<dbReference type="PANTHER" id="PTHR10291">
    <property type="entry name" value="DEHYDRODOLICHYL DIPHOSPHATE SYNTHASE FAMILY MEMBER"/>
    <property type="match status" value="1"/>
</dbReference>
<evidence type="ECO:0000313" key="4">
    <source>
        <dbReference type="EMBL" id="OII71359.1"/>
    </source>
</evidence>
<dbReference type="OrthoDB" id="4173905at2759"/>
<dbReference type="Proteomes" id="UP000186804">
    <property type="component" value="Unassembled WGS sequence"/>
</dbReference>
<dbReference type="EMBL" id="LRBS01000123">
    <property type="protein sequence ID" value="OII71359.1"/>
    <property type="molecule type" value="Genomic_DNA"/>
</dbReference>
<keyword evidence="2 3" id="KW-0808">Transferase</keyword>
<name>A0A1J4MBJ2_9CRYT</name>
<comment type="similarity">
    <text evidence="1 3">Belongs to the UPP synthase family.</text>
</comment>
<evidence type="ECO:0000256" key="3">
    <source>
        <dbReference type="RuleBase" id="RU363018"/>
    </source>
</evidence>
<keyword evidence="3" id="KW-0472">Membrane</keyword>
<dbReference type="InterPro" id="IPR036424">
    <property type="entry name" value="UPP_synth-like_sf"/>
</dbReference>
<dbReference type="RefSeq" id="XP_067066610.1">
    <property type="nucleotide sequence ID" value="XM_067212748.1"/>
</dbReference>
<dbReference type="InterPro" id="IPR001441">
    <property type="entry name" value="UPP_synth-like"/>
</dbReference>
<protein>
    <recommendedName>
        <fullName evidence="3">Alkyl transferase</fullName>
        <ecNumber evidence="3">2.5.1.-</ecNumber>
    </recommendedName>
</protein>
<keyword evidence="5" id="KW-1185">Reference proteome</keyword>
<dbReference type="EC" id="2.5.1.-" evidence="3"/>
<feature type="transmembrane region" description="Helical" evidence="3">
    <location>
        <begin position="266"/>
        <end position="285"/>
    </location>
</feature>
<gene>
    <name evidence="4" type="ORF">cand_025180</name>
</gene>
<dbReference type="NCBIfam" id="TIGR00055">
    <property type="entry name" value="uppS"/>
    <property type="match status" value="1"/>
</dbReference>
<dbReference type="Pfam" id="PF01255">
    <property type="entry name" value="Prenyltransf"/>
    <property type="match status" value="1"/>
</dbReference>
<dbReference type="SUPFAM" id="SSF64005">
    <property type="entry name" value="Undecaprenyl diphosphate synthase"/>
    <property type="match status" value="1"/>
</dbReference>
<evidence type="ECO:0000313" key="5">
    <source>
        <dbReference type="Proteomes" id="UP000186804"/>
    </source>
</evidence>
<keyword evidence="3" id="KW-1133">Transmembrane helix</keyword>
<accession>A0A1J4MBJ2</accession>
<comment type="caution">
    <text evidence="4">The sequence shown here is derived from an EMBL/GenBank/DDBJ whole genome shotgun (WGS) entry which is preliminary data.</text>
</comment>
<proteinExistence type="inferred from homology"/>
<dbReference type="CDD" id="cd00475">
    <property type="entry name" value="Cis_IPPS"/>
    <property type="match status" value="1"/>
</dbReference>
<dbReference type="Gene3D" id="3.40.1180.10">
    <property type="entry name" value="Decaprenyl diphosphate synthase-like"/>
    <property type="match status" value="1"/>
</dbReference>
<reference evidence="4 5" key="1">
    <citation type="submission" date="2016-10" db="EMBL/GenBank/DDBJ databases">
        <title>Reductive evolution of mitochondrial metabolism and differential evolution of invasion-related proteins in Cryptosporidium.</title>
        <authorList>
            <person name="Liu S."/>
            <person name="Roellig D.M."/>
            <person name="Guo Y."/>
            <person name="Li N."/>
            <person name="Frace M.A."/>
            <person name="Tang K."/>
            <person name="Zhang L."/>
            <person name="Feng Y."/>
            <person name="Xiao L."/>
        </authorList>
    </citation>
    <scope>NUCLEOTIDE SEQUENCE [LARGE SCALE GENOMIC DNA]</scope>
    <source>
        <strain evidence="4">30847</strain>
    </source>
</reference>
<dbReference type="GO" id="GO:0005783">
    <property type="term" value="C:endoplasmic reticulum"/>
    <property type="evidence" value="ECO:0007669"/>
    <property type="project" value="TreeGrafter"/>
</dbReference>
<dbReference type="GO" id="GO:0045547">
    <property type="term" value="F:ditrans,polycis-polyprenyl diphosphate synthase [(2E,6E)-farnesyl diphosphate specific] activity"/>
    <property type="evidence" value="ECO:0007669"/>
    <property type="project" value="TreeGrafter"/>
</dbReference>
<dbReference type="GeneID" id="92366702"/>
<dbReference type="PANTHER" id="PTHR10291:SF43">
    <property type="entry name" value="DEHYDRODOLICHYL DIPHOSPHATE SYNTHASE COMPLEX SUBUNIT DHDDS"/>
    <property type="match status" value="1"/>
</dbReference>
<dbReference type="VEuPathDB" id="CryptoDB:cand_025180"/>
<evidence type="ECO:0000256" key="2">
    <source>
        <dbReference type="ARBA" id="ARBA00022679"/>
    </source>
</evidence>
<dbReference type="GO" id="GO:0016094">
    <property type="term" value="P:polyprenol biosynthetic process"/>
    <property type="evidence" value="ECO:0007669"/>
    <property type="project" value="TreeGrafter"/>
</dbReference>
<evidence type="ECO:0000256" key="1">
    <source>
        <dbReference type="ARBA" id="ARBA00005432"/>
    </source>
</evidence>
<organism evidence="4 5">
    <name type="scientific">Cryptosporidium andersoni</name>
    <dbReference type="NCBI Taxonomy" id="117008"/>
    <lineage>
        <taxon>Eukaryota</taxon>
        <taxon>Sar</taxon>
        <taxon>Alveolata</taxon>
        <taxon>Apicomplexa</taxon>
        <taxon>Conoidasida</taxon>
        <taxon>Coccidia</taxon>
        <taxon>Eucoccidiorida</taxon>
        <taxon>Eimeriorina</taxon>
        <taxon>Cryptosporidiidae</taxon>
        <taxon>Cryptosporidium</taxon>
    </lineage>
</organism>